<evidence type="ECO:0000313" key="1">
    <source>
        <dbReference type="EMBL" id="KAJ7379812.1"/>
    </source>
</evidence>
<dbReference type="Proteomes" id="UP001163046">
    <property type="component" value="Unassembled WGS sequence"/>
</dbReference>
<name>A0A9X0CXQ5_9CNID</name>
<organism evidence="1 2">
    <name type="scientific">Desmophyllum pertusum</name>
    <dbReference type="NCBI Taxonomy" id="174260"/>
    <lineage>
        <taxon>Eukaryota</taxon>
        <taxon>Metazoa</taxon>
        <taxon>Cnidaria</taxon>
        <taxon>Anthozoa</taxon>
        <taxon>Hexacorallia</taxon>
        <taxon>Scleractinia</taxon>
        <taxon>Caryophylliina</taxon>
        <taxon>Caryophylliidae</taxon>
        <taxon>Desmophyllum</taxon>
    </lineage>
</organism>
<dbReference type="AlphaFoldDB" id="A0A9X0CXQ5"/>
<keyword evidence="2" id="KW-1185">Reference proteome</keyword>
<proteinExistence type="predicted"/>
<protein>
    <submittedName>
        <fullName evidence="1">Uncharacterized protein</fullName>
    </submittedName>
</protein>
<dbReference type="EMBL" id="MU826355">
    <property type="protein sequence ID" value="KAJ7379812.1"/>
    <property type="molecule type" value="Genomic_DNA"/>
</dbReference>
<sequence length="141" mass="15408">MHGNSPGIFTTPSFGEVITFKLIHLNGQVSCSIFYSATNWGCTVPDLPANIATHITDSQKNRLLPKDELLFGGGKCMNNLFYSLPGHTPNSPELLFDNFTIPLPVAAGQQFQIWFAEDLNGCWSAMNNVGQTCVKVFGLIV</sequence>
<comment type="caution">
    <text evidence="1">The sequence shown here is derived from an EMBL/GenBank/DDBJ whole genome shotgun (WGS) entry which is preliminary data.</text>
</comment>
<reference evidence="1" key="1">
    <citation type="submission" date="2023-01" db="EMBL/GenBank/DDBJ databases">
        <title>Genome assembly of the deep-sea coral Lophelia pertusa.</title>
        <authorList>
            <person name="Herrera S."/>
            <person name="Cordes E."/>
        </authorList>
    </citation>
    <scope>NUCLEOTIDE SEQUENCE</scope>
    <source>
        <strain evidence="1">USNM1676648</strain>
        <tissue evidence="1">Polyp</tissue>
    </source>
</reference>
<evidence type="ECO:0000313" key="2">
    <source>
        <dbReference type="Proteomes" id="UP001163046"/>
    </source>
</evidence>
<dbReference type="OrthoDB" id="5979802at2759"/>
<gene>
    <name evidence="1" type="ORF">OS493_012559</name>
</gene>
<accession>A0A9X0CXQ5</accession>